<dbReference type="AlphaFoldDB" id="A0A4V1M432"/>
<dbReference type="InterPro" id="IPR023631">
    <property type="entry name" value="Amidase_dom"/>
</dbReference>
<dbReference type="PANTHER" id="PTHR46310:SF7">
    <property type="entry name" value="AMIDASE 1"/>
    <property type="match status" value="1"/>
</dbReference>
<dbReference type="STRING" id="5217.A0A4V1M432"/>
<reference evidence="4 5" key="1">
    <citation type="submission" date="2016-06" db="EMBL/GenBank/DDBJ databases">
        <title>Evolution of pathogenesis and genome organization in the Tremellales.</title>
        <authorList>
            <person name="Cuomo C."/>
            <person name="Litvintseva A."/>
            <person name="Heitman J."/>
            <person name="Chen Y."/>
            <person name="Sun S."/>
            <person name="Springer D."/>
            <person name="Dromer F."/>
            <person name="Young S."/>
            <person name="Zeng Q."/>
            <person name="Chapman S."/>
            <person name="Gujja S."/>
            <person name="Saif S."/>
            <person name="Birren B."/>
        </authorList>
    </citation>
    <scope>NUCLEOTIDE SEQUENCE [LARGE SCALE GENOMIC DNA]</scope>
    <source>
        <strain evidence="4 5">ATCC 28783</strain>
    </source>
</reference>
<dbReference type="Gene3D" id="3.90.1300.10">
    <property type="entry name" value="Amidase signature (AS) domain"/>
    <property type="match status" value="1"/>
</dbReference>
<dbReference type="PANTHER" id="PTHR46310">
    <property type="entry name" value="AMIDASE 1"/>
    <property type="match status" value="1"/>
</dbReference>
<dbReference type="InterPro" id="IPR058329">
    <property type="entry name" value="Arp1_N"/>
</dbReference>
<comment type="caution">
    <text evidence="4">The sequence shown here is derived from an EMBL/GenBank/DDBJ whole genome shotgun (WGS) entry which is preliminary data.</text>
</comment>
<dbReference type="OrthoDB" id="5423360at2759"/>
<keyword evidence="5" id="KW-1185">Reference proteome</keyword>
<dbReference type="VEuPathDB" id="FungiDB:TREMEDRAFT_61469"/>
<evidence type="ECO:0000259" key="3">
    <source>
        <dbReference type="Pfam" id="PF26053"/>
    </source>
</evidence>
<feature type="domain" description="Amidase" evidence="2">
    <location>
        <begin position="234"/>
        <end position="407"/>
    </location>
</feature>
<dbReference type="InParanoid" id="A0A4V1M432"/>
<dbReference type="EMBL" id="SDIL01000039">
    <property type="protein sequence ID" value="RXK38957.1"/>
    <property type="molecule type" value="Genomic_DNA"/>
</dbReference>
<dbReference type="Pfam" id="PF01425">
    <property type="entry name" value="Amidase"/>
    <property type="match status" value="1"/>
</dbReference>
<protein>
    <submittedName>
        <fullName evidence="4">Uncharacterized protein</fullName>
    </submittedName>
</protein>
<dbReference type="InterPro" id="IPR036928">
    <property type="entry name" value="AS_sf"/>
</dbReference>
<dbReference type="SUPFAM" id="SSF75304">
    <property type="entry name" value="Amidase signature (AS) enzymes"/>
    <property type="match status" value="1"/>
</dbReference>
<accession>A0A4V1M432</accession>
<feature type="domain" description="Scytalone dehydratase-like protein Arp1 N-terminal" evidence="3">
    <location>
        <begin position="59"/>
        <end position="181"/>
    </location>
</feature>
<evidence type="ECO:0000313" key="4">
    <source>
        <dbReference type="EMBL" id="RXK38957.1"/>
    </source>
</evidence>
<sequence length="664" mass="72054">MSTTAIDREAPAALVADTDCFVRNLSSLVDSADEEQFHVDGVSYFSPTEQPIITIDIDNAPSSHQKFALSVIRIPTAGTDNASQLRQLIESHVEIDDVFSVGFMKTVLLVPSSDSSKPYTLDPSITEMLSTLFNTTTLYLHQFISPPASQTPGIVMRSLSIPMQFQSGPYLGQIDSGSLDVFPVFRLYPDAYRTFVVGVYPVTNSTSYKTLRRSDENGDLLIPVPSRLNTKASAQSSLQMAGQRVAVKDIYDLEGVHTTAGNQAFGKLCGTARDTAPVIRKLEDLGAVVVGKVKTAMFATGGSTVSKSTNKYSPFSPRSDLHQSGGASSSGSACAVGAYEWLDAAVGSDTGGSVRLPAALLGLYGNRPSTGALSLDKVTALSSYSDTAGLFSRQPTQFTSNLRAWLHNSPLNFQTYKSLPKKIYYPTDYLPHGSPEARMIVEDFLTRMETVLGMERVPLDFATEAAKVGYDQQGFGDLRKAYLTVSRWWQWNHVGKQFVEKYGELNGGRYPPLDPKSRDAWVLGRTLTLEDYEGAVKQLREFARWFSEGILGKDDESGSRGIFVYDIGTGGLPNYREATLNDGVNAITPLLSPGSIASSAGCPDITLPIGQARFTSVISGKEEMKPVTINLVAPPGTDLMLLDVIDRLAQEGLLREVKTGRTAF</sequence>
<dbReference type="Pfam" id="PF26053">
    <property type="entry name" value="DUF8016"/>
    <property type="match status" value="1"/>
</dbReference>
<gene>
    <name evidence="4" type="ORF">M231_03802</name>
</gene>
<organism evidence="4 5">
    <name type="scientific">Tremella mesenterica</name>
    <name type="common">Jelly fungus</name>
    <dbReference type="NCBI Taxonomy" id="5217"/>
    <lineage>
        <taxon>Eukaryota</taxon>
        <taxon>Fungi</taxon>
        <taxon>Dikarya</taxon>
        <taxon>Basidiomycota</taxon>
        <taxon>Agaricomycotina</taxon>
        <taxon>Tremellomycetes</taxon>
        <taxon>Tremellales</taxon>
        <taxon>Tremellaceae</taxon>
        <taxon>Tremella</taxon>
    </lineage>
</organism>
<name>A0A4V1M432_TREME</name>
<dbReference type="Proteomes" id="UP000289152">
    <property type="component" value="Unassembled WGS sequence"/>
</dbReference>
<evidence type="ECO:0000259" key="2">
    <source>
        <dbReference type="Pfam" id="PF01425"/>
    </source>
</evidence>
<proteinExistence type="predicted"/>
<evidence type="ECO:0000313" key="5">
    <source>
        <dbReference type="Proteomes" id="UP000289152"/>
    </source>
</evidence>
<feature type="region of interest" description="Disordered" evidence="1">
    <location>
        <begin position="305"/>
        <end position="326"/>
    </location>
</feature>
<evidence type="ECO:0000256" key="1">
    <source>
        <dbReference type="SAM" id="MobiDB-lite"/>
    </source>
</evidence>